<accession>A0A0C9ZFZ5</accession>
<evidence type="ECO:0000313" key="2">
    <source>
        <dbReference type="Proteomes" id="UP000054018"/>
    </source>
</evidence>
<protein>
    <submittedName>
        <fullName evidence="1">Uncharacterized protein</fullName>
    </submittedName>
</protein>
<dbReference type="HOGENOM" id="CLU_1496812_0_0_1"/>
<dbReference type="AlphaFoldDB" id="A0A0C9ZFZ5"/>
<dbReference type="EMBL" id="KN833795">
    <property type="protein sequence ID" value="KIK18868.1"/>
    <property type="molecule type" value="Genomic_DNA"/>
</dbReference>
<gene>
    <name evidence="1" type="ORF">PISMIDRAFT_172524</name>
</gene>
<keyword evidence="2" id="KW-1185">Reference proteome</keyword>
<name>A0A0C9ZFZ5_9AGAM</name>
<reference evidence="2" key="2">
    <citation type="submission" date="2015-01" db="EMBL/GenBank/DDBJ databases">
        <title>Evolutionary Origins and Diversification of the Mycorrhizal Mutualists.</title>
        <authorList>
            <consortium name="DOE Joint Genome Institute"/>
            <consortium name="Mycorrhizal Genomics Consortium"/>
            <person name="Kohler A."/>
            <person name="Kuo A."/>
            <person name="Nagy L.G."/>
            <person name="Floudas D."/>
            <person name="Copeland A."/>
            <person name="Barry K.W."/>
            <person name="Cichocki N."/>
            <person name="Veneault-Fourrey C."/>
            <person name="LaButti K."/>
            <person name="Lindquist E.A."/>
            <person name="Lipzen A."/>
            <person name="Lundell T."/>
            <person name="Morin E."/>
            <person name="Murat C."/>
            <person name="Riley R."/>
            <person name="Ohm R."/>
            <person name="Sun H."/>
            <person name="Tunlid A."/>
            <person name="Henrissat B."/>
            <person name="Grigoriev I.V."/>
            <person name="Hibbett D.S."/>
            <person name="Martin F."/>
        </authorList>
    </citation>
    <scope>NUCLEOTIDE SEQUENCE [LARGE SCALE GENOMIC DNA]</scope>
    <source>
        <strain evidence="2">441</strain>
    </source>
</reference>
<evidence type="ECO:0000313" key="1">
    <source>
        <dbReference type="EMBL" id="KIK18868.1"/>
    </source>
</evidence>
<reference evidence="1 2" key="1">
    <citation type="submission" date="2014-04" db="EMBL/GenBank/DDBJ databases">
        <authorList>
            <consortium name="DOE Joint Genome Institute"/>
            <person name="Kuo A."/>
            <person name="Kohler A."/>
            <person name="Costa M.D."/>
            <person name="Nagy L.G."/>
            <person name="Floudas D."/>
            <person name="Copeland A."/>
            <person name="Barry K.W."/>
            <person name="Cichocki N."/>
            <person name="Veneault-Fourrey C."/>
            <person name="LaButti K."/>
            <person name="Lindquist E.A."/>
            <person name="Lipzen A."/>
            <person name="Lundell T."/>
            <person name="Morin E."/>
            <person name="Murat C."/>
            <person name="Sun H."/>
            <person name="Tunlid A."/>
            <person name="Henrissat B."/>
            <person name="Grigoriev I.V."/>
            <person name="Hibbett D.S."/>
            <person name="Martin F."/>
            <person name="Nordberg H.P."/>
            <person name="Cantor M.N."/>
            <person name="Hua S.X."/>
        </authorList>
    </citation>
    <scope>NUCLEOTIDE SEQUENCE [LARGE SCALE GENOMIC DNA]</scope>
    <source>
        <strain evidence="1 2">441</strain>
    </source>
</reference>
<proteinExistence type="predicted"/>
<sequence>MLRPVENHVLQSKCVCRLQGRRRKSYSYRKLSNHSSVSLTQSIYYPTSLVSTANLAIEKMVTDAAFWYCRKKLGASNDPAVAHSMICCLPQWQTARRDDFHIVHGEESFMFRRMATSAKSEHIRGVDVGSIALSSVRSSTLKTGKSLTLLRSSHRVSQDVQLRDQGSRHSFSHGACHRWY</sequence>
<dbReference type="Proteomes" id="UP000054018">
    <property type="component" value="Unassembled WGS sequence"/>
</dbReference>
<organism evidence="1 2">
    <name type="scientific">Pisolithus microcarpus 441</name>
    <dbReference type="NCBI Taxonomy" id="765257"/>
    <lineage>
        <taxon>Eukaryota</taxon>
        <taxon>Fungi</taxon>
        <taxon>Dikarya</taxon>
        <taxon>Basidiomycota</taxon>
        <taxon>Agaricomycotina</taxon>
        <taxon>Agaricomycetes</taxon>
        <taxon>Agaricomycetidae</taxon>
        <taxon>Boletales</taxon>
        <taxon>Sclerodermatineae</taxon>
        <taxon>Pisolithaceae</taxon>
        <taxon>Pisolithus</taxon>
    </lineage>
</organism>